<feature type="transmembrane region" description="Helical" evidence="9">
    <location>
        <begin position="70"/>
        <end position="88"/>
    </location>
</feature>
<evidence type="ECO:0000256" key="6">
    <source>
        <dbReference type="ARBA" id="ARBA00022777"/>
    </source>
</evidence>
<evidence type="ECO:0000259" key="10">
    <source>
        <dbReference type="Pfam" id="PF02518"/>
    </source>
</evidence>
<evidence type="ECO:0000256" key="1">
    <source>
        <dbReference type="ARBA" id="ARBA00000085"/>
    </source>
</evidence>
<keyword evidence="9" id="KW-0472">Membrane</keyword>
<proteinExistence type="predicted"/>
<dbReference type="Proteomes" id="UP000590749">
    <property type="component" value="Unassembled WGS sequence"/>
</dbReference>
<keyword evidence="8" id="KW-0902">Two-component regulatory system</keyword>
<accession>A0A7W5AIE0</accession>
<dbReference type="SUPFAM" id="SSF55874">
    <property type="entry name" value="ATPase domain of HSP90 chaperone/DNA topoisomerase II/histidine kinase"/>
    <property type="match status" value="1"/>
</dbReference>
<evidence type="ECO:0000259" key="12">
    <source>
        <dbReference type="Pfam" id="PF23539"/>
    </source>
</evidence>
<comment type="catalytic activity">
    <reaction evidence="1">
        <text>ATP + protein L-histidine = ADP + protein N-phospho-L-histidine.</text>
        <dbReference type="EC" id="2.7.13.3"/>
    </reaction>
</comment>
<comment type="caution">
    <text evidence="13">The sequence shown here is derived from an EMBL/GenBank/DDBJ whole genome shotgun (WGS) entry which is preliminary data.</text>
</comment>
<keyword evidence="4" id="KW-0808">Transferase</keyword>
<dbReference type="AlphaFoldDB" id="A0A7W5AIE0"/>
<dbReference type="GO" id="GO:0016020">
    <property type="term" value="C:membrane"/>
    <property type="evidence" value="ECO:0007669"/>
    <property type="project" value="InterPro"/>
</dbReference>
<organism evidence="13 14">
    <name type="scientific">Actinoplanes campanulatus</name>
    <dbReference type="NCBI Taxonomy" id="113559"/>
    <lineage>
        <taxon>Bacteria</taxon>
        <taxon>Bacillati</taxon>
        <taxon>Actinomycetota</taxon>
        <taxon>Actinomycetes</taxon>
        <taxon>Micromonosporales</taxon>
        <taxon>Micromonosporaceae</taxon>
        <taxon>Actinoplanes</taxon>
    </lineage>
</organism>
<keyword evidence="6 13" id="KW-0418">Kinase</keyword>
<dbReference type="Pfam" id="PF02518">
    <property type="entry name" value="HATPase_c"/>
    <property type="match status" value="1"/>
</dbReference>
<dbReference type="InterPro" id="IPR055558">
    <property type="entry name" value="DUF7134"/>
</dbReference>
<dbReference type="Pfam" id="PF23539">
    <property type="entry name" value="DUF7134"/>
    <property type="match status" value="1"/>
</dbReference>
<sequence>MPASSFLTLRPGPVARLAADLSLAAGAGVLCWYAAAETRADRLAEPGWLAVVAATVISAPLAVRRRWPVSVAVAVAVATTALLGTGIIPDYASPAPLLVVGAALYNVGRHVAGSRGQWTALGASALLLCGVVFGSWYGTRTPENPGLAGMAFTTLVCGASWAVGWTLRERRRHSELTAAQATARAVAEERLRIAREMHDAVGHSLSLIAVKAGVANHVARQRPEEALAALEVIESASRSALAELRRTVGALRTEPVYDVAPTLRDLTGLADRAQAAGVAVDLDVHGSRDLPEPVALAAYRIVQESLTNVVRHAAPATCRVDVLGAVDHLRIEVTDDGRRHPAPAVGGTGLAGMRERVAAHGGTFSAGPRPGGGYAVVATLPYGSPS</sequence>
<feature type="transmembrane region" description="Helical" evidence="9">
    <location>
        <begin position="149"/>
        <end position="167"/>
    </location>
</feature>
<dbReference type="InterPro" id="IPR011712">
    <property type="entry name" value="Sig_transdc_His_kin_sub3_dim/P"/>
</dbReference>
<dbReference type="GO" id="GO:0005524">
    <property type="term" value="F:ATP binding"/>
    <property type="evidence" value="ECO:0007669"/>
    <property type="project" value="UniProtKB-KW"/>
</dbReference>
<evidence type="ECO:0000313" key="14">
    <source>
        <dbReference type="Proteomes" id="UP000590749"/>
    </source>
</evidence>
<reference evidence="13 14" key="1">
    <citation type="submission" date="2020-08" db="EMBL/GenBank/DDBJ databases">
        <title>Genomic Encyclopedia of Type Strains, Phase III (KMG-III): the genomes of soil and plant-associated and newly described type strains.</title>
        <authorList>
            <person name="Whitman W."/>
        </authorList>
    </citation>
    <scope>NUCLEOTIDE SEQUENCE [LARGE SCALE GENOMIC DNA]</scope>
    <source>
        <strain evidence="13 14">CECT 3287</strain>
    </source>
</reference>
<dbReference type="EC" id="2.7.13.3" evidence="2"/>
<feature type="domain" description="Signal transduction histidine kinase subgroup 3 dimerisation and phosphoacceptor" evidence="11">
    <location>
        <begin position="189"/>
        <end position="254"/>
    </location>
</feature>
<protein>
    <recommendedName>
        <fullName evidence="2">histidine kinase</fullName>
        <ecNumber evidence="2">2.7.13.3</ecNumber>
    </recommendedName>
</protein>
<evidence type="ECO:0000256" key="5">
    <source>
        <dbReference type="ARBA" id="ARBA00022741"/>
    </source>
</evidence>
<dbReference type="Gene3D" id="1.20.5.1930">
    <property type="match status" value="1"/>
</dbReference>
<dbReference type="Gene3D" id="3.30.565.10">
    <property type="entry name" value="Histidine kinase-like ATPase, C-terminal domain"/>
    <property type="match status" value="1"/>
</dbReference>
<evidence type="ECO:0000256" key="4">
    <source>
        <dbReference type="ARBA" id="ARBA00022679"/>
    </source>
</evidence>
<keyword evidence="7" id="KW-0067">ATP-binding</keyword>
<dbReference type="GO" id="GO:0046983">
    <property type="term" value="F:protein dimerization activity"/>
    <property type="evidence" value="ECO:0007669"/>
    <property type="project" value="InterPro"/>
</dbReference>
<feature type="transmembrane region" description="Helical" evidence="9">
    <location>
        <begin position="118"/>
        <end position="137"/>
    </location>
</feature>
<keyword evidence="14" id="KW-1185">Reference proteome</keyword>
<evidence type="ECO:0000256" key="2">
    <source>
        <dbReference type="ARBA" id="ARBA00012438"/>
    </source>
</evidence>
<evidence type="ECO:0000313" key="13">
    <source>
        <dbReference type="EMBL" id="MBB3096636.1"/>
    </source>
</evidence>
<evidence type="ECO:0000259" key="11">
    <source>
        <dbReference type="Pfam" id="PF07730"/>
    </source>
</evidence>
<dbReference type="GO" id="GO:0000155">
    <property type="term" value="F:phosphorelay sensor kinase activity"/>
    <property type="evidence" value="ECO:0007669"/>
    <property type="project" value="InterPro"/>
</dbReference>
<dbReference type="RefSeq" id="WP_203833821.1">
    <property type="nucleotide sequence ID" value="NZ_BMPW01000013.1"/>
</dbReference>
<feature type="domain" description="Histidine kinase/HSP90-like ATPase" evidence="10">
    <location>
        <begin position="297"/>
        <end position="382"/>
    </location>
</feature>
<dbReference type="EMBL" id="JACHXF010000009">
    <property type="protein sequence ID" value="MBB3096636.1"/>
    <property type="molecule type" value="Genomic_DNA"/>
</dbReference>
<dbReference type="CDD" id="cd16917">
    <property type="entry name" value="HATPase_UhpB-NarQ-NarX-like"/>
    <property type="match status" value="1"/>
</dbReference>
<feature type="transmembrane region" description="Helical" evidence="9">
    <location>
        <begin position="14"/>
        <end position="35"/>
    </location>
</feature>
<gene>
    <name evidence="13" type="ORF">FHR83_004310</name>
</gene>
<evidence type="ECO:0000256" key="8">
    <source>
        <dbReference type="ARBA" id="ARBA00023012"/>
    </source>
</evidence>
<dbReference type="InterPro" id="IPR036890">
    <property type="entry name" value="HATPase_C_sf"/>
</dbReference>
<dbReference type="PANTHER" id="PTHR24421:SF10">
    <property type="entry name" value="NITRATE_NITRITE SENSOR PROTEIN NARQ"/>
    <property type="match status" value="1"/>
</dbReference>
<keyword evidence="9" id="KW-0812">Transmembrane</keyword>
<dbReference type="InterPro" id="IPR050482">
    <property type="entry name" value="Sensor_HK_TwoCompSys"/>
</dbReference>
<dbReference type="Pfam" id="PF07730">
    <property type="entry name" value="HisKA_3"/>
    <property type="match status" value="1"/>
</dbReference>
<keyword evidence="5" id="KW-0547">Nucleotide-binding</keyword>
<evidence type="ECO:0000256" key="3">
    <source>
        <dbReference type="ARBA" id="ARBA00022553"/>
    </source>
</evidence>
<dbReference type="PANTHER" id="PTHR24421">
    <property type="entry name" value="NITRATE/NITRITE SENSOR PROTEIN NARX-RELATED"/>
    <property type="match status" value="1"/>
</dbReference>
<keyword evidence="3" id="KW-0597">Phosphoprotein</keyword>
<name>A0A7W5AIE0_9ACTN</name>
<keyword evidence="9" id="KW-1133">Transmembrane helix</keyword>
<evidence type="ECO:0000256" key="7">
    <source>
        <dbReference type="ARBA" id="ARBA00022840"/>
    </source>
</evidence>
<dbReference type="InterPro" id="IPR003594">
    <property type="entry name" value="HATPase_dom"/>
</dbReference>
<feature type="domain" description="DUF7134" evidence="12">
    <location>
        <begin position="17"/>
        <end position="171"/>
    </location>
</feature>
<evidence type="ECO:0000256" key="9">
    <source>
        <dbReference type="SAM" id="Phobius"/>
    </source>
</evidence>